<evidence type="ECO:0000313" key="1">
    <source>
        <dbReference type="EMBL" id="SQA93945.1"/>
    </source>
</evidence>
<protein>
    <submittedName>
        <fullName evidence="1">Uncharacterized protein</fullName>
    </submittedName>
</protein>
<proteinExistence type="predicted"/>
<organism evidence="1 2">
    <name type="scientific">Capnocytophaga ochracea</name>
    <dbReference type="NCBI Taxonomy" id="1018"/>
    <lineage>
        <taxon>Bacteria</taxon>
        <taxon>Pseudomonadati</taxon>
        <taxon>Bacteroidota</taxon>
        <taxon>Flavobacteriia</taxon>
        <taxon>Flavobacteriales</taxon>
        <taxon>Flavobacteriaceae</taxon>
        <taxon>Capnocytophaga</taxon>
    </lineage>
</organism>
<dbReference type="AlphaFoldDB" id="A0A2X2T489"/>
<accession>A0A2X2T489</accession>
<evidence type="ECO:0000313" key="2">
    <source>
        <dbReference type="Proteomes" id="UP000250169"/>
    </source>
</evidence>
<gene>
    <name evidence="1" type="ORF">NCTC11545_01324</name>
</gene>
<dbReference type="RefSeq" id="WP_002672963.1">
    <property type="nucleotide sequence ID" value="NZ_CAJPNJ010000053.1"/>
</dbReference>
<name>A0A2X2T489_CAPOC</name>
<dbReference type="EMBL" id="UAVS01000005">
    <property type="protein sequence ID" value="SQA93945.1"/>
    <property type="molecule type" value="Genomic_DNA"/>
</dbReference>
<dbReference type="Proteomes" id="UP000250169">
    <property type="component" value="Unassembled WGS sequence"/>
</dbReference>
<reference evidence="1 2" key="1">
    <citation type="submission" date="2018-06" db="EMBL/GenBank/DDBJ databases">
        <authorList>
            <consortium name="Pathogen Informatics"/>
            <person name="Doyle S."/>
        </authorList>
    </citation>
    <scope>NUCLEOTIDE SEQUENCE [LARGE SCALE GENOMIC DNA]</scope>
    <source>
        <strain evidence="1 2">NCTC11545</strain>
    </source>
</reference>
<sequence>MPITLTINETSASALAFVEYAKKLSFVQYTETNDDDALPKTKRSLTPKEQKFKKMLLQGMKEVKAVREGKMKARDLDEVLNEL</sequence>